<evidence type="ECO:0000313" key="3">
    <source>
        <dbReference type="Proteomes" id="UP000586067"/>
    </source>
</evidence>
<accession>A0A847R0X3</accession>
<keyword evidence="3" id="KW-1185">Reference proteome</keyword>
<gene>
    <name evidence="2" type="ORF">HGG82_06535</name>
</gene>
<protein>
    <submittedName>
        <fullName evidence="2">Uncharacterized protein</fullName>
    </submittedName>
</protein>
<keyword evidence="1" id="KW-1133">Transmembrane helix</keyword>
<sequence>MAVESISLQHRLHEKVFFLVGVVFLSVTLVVLYFADTLTRAATEEHLALKHRAVEQAFNGYLARAEDEMRFIAQDLVLSDYAPGRELDLLFSHHEVLFSGGLDFFYIQWNDATSAMDPRARLFTQVDFQTLLPQGQINRWVSTLTEDGAILLMFKHKLLSKEQENLGFLYGFIALNDNLALVSELLGSAQISAVRIYDEASGHALLEESSTDIDLSMPTLTSRQPLVSAVQANLQLEIHQQEVLFSSILARTFPAIAALGFVLLCFYFGVKQLVRRRVFEPLEALVYRHQETLSPFSELQAIQQQNQQYEVAIKTKDQRFALLMASTDSAVIFSNEVAEVALLNDEAKRLFADAEKARTLFDFMPISCHQSIQEALKGQVGVTFELTMARLGRIYQWQAYSFRHEGAYRGVLLVGRNTTQETRLKWQLEQLQPLSSAMKRKVDTDAILNELRYLSYLPAPVTAKQLQGWIVLFMSVLDDIRRVERDVVYLPLGEVFWQESVRVIEAMGTETHCALLDCSVDVGARVVAVDGNLRGLVRTLLMMVMSNDMSERRLTARFNDTELELTAMNDMVSRPLFYRMISMLLTHLGGRQKTLRNHALQLSISMEESEAEQDVLTQGKSVAWVSNDYPDADEIMRMLLRLGLQVEEYRSADSFFMRSRGMATFDAILIGGDDDCQVQMDMTRALQLKYNRPQLPVVWINRIEPVTPFIRQVFTLSGCPFDYSLHKVLADTFALERMAPTQVNESGPAWVMVGGSRITKAIWYTELKKCELSAQWLTDLSSDSVVLSYHSDAIVVLLEPPPPLLLEAIQEAFPLVRFFAIQRWADMPDSVALFEMAQPYSSDQIRYFLQDVVQKTT</sequence>
<keyword evidence="1" id="KW-0472">Membrane</keyword>
<feature type="transmembrane region" description="Helical" evidence="1">
    <location>
        <begin position="16"/>
        <end position="35"/>
    </location>
</feature>
<evidence type="ECO:0000313" key="2">
    <source>
        <dbReference type="EMBL" id="NLQ17281.1"/>
    </source>
</evidence>
<dbReference type="EMBL" id="JABAEK010000004">
    <property type="protein sequence ID" value="NLQ17281.1"/>
    <property type="molecule type" value="Genomic_DNA"/>
</dbReference>
<name>A0A847R0X3_9GAMM</name>
<dbReference type="Gene3D" id="3.30.450.220">
    <property type="entry name" value="LuxQ periplasmic domain, N-terminal subdomain"/>
    <property type="match status" value="1"/>
</dbReference>
<organism evidence="2 3">
    <name type="scientific">Marinomonas profundi</name>
    <dbReference type="NCBI Taxonomy" id="2726122"/>
    <lineage>
        <taxon>Bacteria</taxon>
        <taxon>Pseudomonadati</taxon>
        <taxon>Pseudomonadota</taxon>
        <taxon>Gammaproteobacteria</taxon>
        <taxon>Oceanospirillales</taxon>
        <taxon>Oceanospirillaceae</taxon>
        <taxon>Marinomonas</taxon>
    </lineage>
</organism>
<proteinExistence type="predicted"/>
<dbReference type="Proteomes" id="UP000586067">
    <property type="component" value="Unassembled WGS sequence"/>
</dbReference>
<keyword evidence="1" id="KW-0812">Transmembrane</keyword>
<dbReference type="InterPro" id="IPR029151">
    <property type="entry name" value="Sensor-like_sf"/>
</dbReference>
<dbReference type="RefSeq" id="WP_168823961.1">
    <property type="nucleotide sequence ID" value="NZ_CP073013.1"/>
</dbReference>
<dbReference type="AlphaFoldDB" id="A0A847R0X3"/>
<reference evidence="2 3" key="1">
    <citation type="submission" date="2020-04" db="EMBL/GenBank/DDBJ databases">
        <title>Marinomonas sp. M1K-6 isolated from the deep seawater of the Mariana Trench.</title>
        <authorList>
            <person name="Li Y."/>
        </authorList>
    </citation>
    <scope>NUCLEOTIDE SEQUENCE [LARGE SCALE GENOMIC DNA]</scope>
    <source>
        <strain evidence="2 3">M1K-6</strain>
    </source>
</reference>
<feature type="transmembrane region" description="Helical" evidence="1">
    <location>
        <begin position="248"/>
        <end position="270"/>
    </location>
</feature>
<comment type="caution">
    <text evidence="2">The sequence shown here is derived from an EMBL/GenBank/DDBJ whole genome shotgun (WGS) entry which is preliminary data.</text>
</comment>
<evidence type="ECO:0000256" key="1">
    <source>
        <dbReference type="SAM" id="Phobius"/>
    </source>
</evidence>
<dbReference type="InterPro" id="IPR043056">
    <property type="entry name" value="LuxQ-periplasm_N"/>
</dbReference>
<dbReference type="SUPFAM" id="SSF103190">
    <property type="entry name" value="Sensory domain-like"/>
    <property type="match status" value="1"/>
</dbReference>